<gene>
    <name evidence="2" type="ORF">ACFQ4B_29600</name>
</gene>
<evidence type="ECO:0000259" key="1">
    <source>
        <dbReference type="Pfam" id="PF20434"/>
    </source>
</evidence>
<dbReference type="InterPro" id="IPR029058">
    <property type="entry name" value="AB_hydrolase_fold"/>
</dbReference>
<proteinExistence type="predicted"/>
<sequence>MQLEDNGHCAIVRNLYYLGPDRKERMDVYLPGSAEEEAYPCIIIYHTDGRESRRTRELEADMALYLAARGYVILLAETSAALRNLAGWNEELVVPGWPNNLYECKSAVRYARKWADTYRIDPARIGVIGGHLALLTAFTANHAVMNQGGLYQEYSSEVSCAIDVYGIEDFLTWSYPSYQGFPLAMMARNLPTAHEGYDAFPIEGGPKQGNDVPPLLIVHGALTGESGLALSPDFIEQLKATDLAWQFVAAGSATDREQSSIQVDLRQMIVQFLDRILKASG</sequence>
<dbReference type="Pfam" id="PF20434">
    <property type="entry name" value="BD-FAE"/>
    <property type="match status" value="1"/>
</dbReference>
<evidence type="ECO:0000313" key="2">
    <source>
        <dbReference type="EMBL" id="MFD1224268.1"/>
    </source>
</evidence>
<feature type="domain" description="BD-FAE-like" evidence="1">
    <location>
        <begin position="26"/>
        <end position="177"/>
    </location>
</feature>
<dbReference type="Gene3D" id="3.40.50.1820">
    <property type="entry name" value="alpha/beta hydrolase"/>
    <property type="match status" value="1"/>
</dbReference>
<dbReference type="RefSeq" id="WP_345590604.1">
    <property type="nucleotide sequence ID" value="NZ_BAABJG010000023.1"/>
</dbReference>
<comment type="caution">
    <text evidence="2">The sequence shown here is derived from an EMBL/GenBank/DDBJ whole genome shotgun (WGS) entry which is preliminary data.</text>
</comment>
<dbReference type="Proteomes" id="UP001597180">
    <property type="component" value="Unassembled WGS sequence"/>
</dbReference>
<name>A0ABW3UTM4_9BACL</name>
<organism evidence="2 3">
    <name type="scientific">Paenibacillus vulneris</name>
    <dbReference type="NCBI Taxonomy" id="1133364"/>
    <lineage>
        <taxon>Bacteria</taxon>
        <taxon>Bacillati</taxon>
        <taxon>Bacillota</taxon>
        <taxon>Bacilli</taxon>
        <taxon>Bacillales</taxon>
        <taxon>Paenibacillaceae</taxon>
        <taxon>Paenibacillus</taxon>
    </lineage>
</organism>
<dbReference type="InterPro" id="IPR049492">
    <property type="entry name" value="BD-FAE-like_dom"/>
</dbReference>
<dbReference type="EMBL" id="JBHTLU010000043">
    <property type="protein sequence ID" value="MFD1224268.1"/>
    <property type="molecule type" value="Genomic_DNA"/>
</dbReference>
<dbReference type="SUPFAM" id="SSF53474">
    <property type="entry name" value="alpha/beta-Hydrolases"/>
    <property type="match status" value="1"/>
</dbReference>
<reference evidence="3" key="1">
    <citation type="journal article" date="2019" name="Int. J. Syst. Evol. Microbiol.">
        <title>The Global Catalogue of Microorganisms (GCM) 10K type strain sequencing project: providing services to taxonomists for standard genome sequencing and annotation.</title>
        <authorList>
            <consortium name="The Broad Institute Genomics Platform"/>
            <consortium name="The Broad Institute Genome Sequencing Center for Infectious Disease"/>
            <person name="Wu L."/>
            <person name="Ma J."/>
        </authorList>
    </citation>
    <scope>NUCLEOTIDE SEQUENCE [LARGE SCALE GENOMIC DNA]</scope>
    <source>
        <strain evidence="3">CCUG 53270</strain>
    </source>
</reference>
<keyword evidence="3" id="KW-1185">Reference proteome</keyword>
<protein>
    <recommendedName>
        <fullName evidence="1">BD-FAE-like domain-containing protein</fullName>
    </recommendedName>
</protein>
<accession>A0ABW3UTM4</accession>
<evidence type="ECO:0000313" key="3">
    <source>
        <dbReference type="Proteomes" id="UP001597180"/>
    </source>
</evidence>